<dbReference type="PANTHER" id="PTHR10283">
    <property type="entry name" value="SOLUTE CARRIER FAMILY 13 MEMBER"/>
    <property type="match status" value="1"/>
</dbReference>
<evidence type="ECO:0000256" key="1">
    <source>
        <dbReference type="ARBA" id="ARBA00004141"/>
    </source>
</evidence>
<dbReference type="InterPro" id="IPR001898">
    <property type="entry name" value="SLC13A/DASS"/>
</dbReference>
<dbReference type="Pfam" id="PF00939">
    <property type="entry name" value="Na_sulph_symp"/>
    <property type="match status" value="1"/>
</dbReference>
<dbReference type="PANTHER" id="PTHR10283:SF92">
    <property type="entry name" value="LOW-AFFINITY PHOSPHATE TRANSPORTER PHO91"/>
    <property type="match status" value="1"/>
</dbReference>
<sequence length="496" mass="52642">MAEQSLHNITRLTPAKLADNSSKAVVPVTAMPLKQVKQIIAALILGFSAILIFGAIDGLTMPMRVSVAVFVVTLVCWVILDLPETPVALSGAIALAVTGTVSNEAVYAALGKDIIWLMLAAFILAAVLQASGLIEKLLLRNLTRLKSVRSLFYLLTLFVFMTAFIIPSTSARAAILLPVYVAIAGSAVSAGFTRALALLFPTIILLSAGASLTGAGAHLVAADFISRTGGREMDFLSWIAFAAPFSLLISLIACELILRLFLDAEERKQSLPQWVDEQAETALTRQQKMLLLITGATVVMFATTALHGIDMPLIALIAALLVTSEKLSPVSFKKALKLVEWNLLLFLAGTLVIGEALLTTGTAELIAQRMLNAFGAGLAGYPALIIGFAAITATLAHIVINSRTARAIVLIPALCLPLAGLGIAVTPLILVVTLASGFCQTLLVSAKPVTLFGTADPQPFSQRDLLRLALWLIVPFIGLLMIFALLIWPMQGMSLK</sequence>
<feature type="transmembrane region" description="Helical" evidence="5">
    <location>
        <begin position="114"/>
        <end position="139"/>
    </location>
</feature>
<dbReference type="GO" id="GO:0005315">
    <property type="term" value="F:phosphate transmembrane transporter activity"/>
    <property type="evidence" value="ECO:0007669"/>
    <property type="project" value="TreeGrafter"/>
</dbReference>
<name>A0A7W8EP52_9HYPH</name>
<dbReference type="GO" id="GO:0005886">
    <property type="term" value="C:plasma membrane"/>
    <property type="evidence" value="ECO:0007669"/>
    <property type="project" value="TreeGrafter"/>
</dbReference>
<evidence type="ECO:0000256" key="3">
    <source>
        <dbReference type="ARBA" id="ARBA00022989"/>
    </source>
</evidence>
<proteinExistence type="predicted"/>
<feature type="transmembrane region" description="Helical" evidence="5">
    <location>
        <begin position="62"/>
        <end position="80"/>
    </location>
</feature>
<gene>
    <name evidence="6" type="ORF">HNQ68_001453</name>
</gene>
<evidence type="ECO:0000256" key="2">
    <source>
        <dbReference type="ARBA" id="ARBA00022692"/>
    </source>
</evidence>
<reference evidence="6 7" key="1">
    <citation type="submission" date="2020-08" db="EMBL/GenBank/DDBJ databases">
        <title>Genomic Encyclopedia of Type Strains, Phase IV (KMG-IV): sequencing the most valuable type-strain genomes for metagenomic binning, comparative biology and taxonomic classification.</title>
        <authorList>
            <person name="Goeker M."/>
        </authorList>
    </citation>
    <scope>NUCLEOTIDE SEQUENCE [LARGE SCALE GENOMIC DNA]</scope>
    <source>
        <strain evidence="6 7">DSM 25620</strain>
    </source>
</reference>
<comment type="caution">
    <text evidence="6">The sequence shown here is derived from an EMBL/GenBank/DDBJ whole genome shotgun (WGS) entry which is preliminary data.</text>
</comment>
<keyword evidence="4 5" id="KW-0472">Membrane</keyword>
<feature type="transmembrane region" description="Helical" evidence="5">
    <location>
        <begin position="39"/>
        <end position="56"/>
    </location>
</feature>
<keyword evidence="2 5" id="KW-0812">Transmembrane</keyword>
<comment type="subcellular location">
    <subcellularLocation>
        <location evidence="1">Membrane</location>
        <topology evidence="1">Multi-pass membrane protein</topology>
    </subcellularLocation>
</comment>
<dbReference type="EMBL" id="JACHIL010000002">
    <property type="protein sequence ID" value="MBB5090929.1"/>
    <property type="molecule type" value="Genomic_DNA"/>
</dbReference>
<keyword evidence="7" id="KW-1185">Reference proteome</keyword>
<feature type="transmembrane region" description="Helical" evidence="5">
    <location>
        <begin position="203"/>
        <end position="226"/>
    </location>
</feature>
<feature type="transmembrane region" description="Helical" evidence="5">
    <location>
        <begin position="407"/>
        <end position="435"/>
    </location>
</feature>
<accession>A0A7W8EP52</accession>
<dbReference type="AlphaFoldDB" id="A0A7W8EP52"/>
<feature type="transmembrane region" description="Helical" evidence="5">
    <location>
        <begin position="313"/>
        <end position="332"/>
    </location>
</feature>
<organism evidence="6 7">
    <name type="scientific">Pseudochrobactrum saccharolyticum</name>
    <dbReference type="NCBI Taxonomy" id="354352"/>
    <lineage>
        <taxon>Bacteria</taxon>
        <taxon>Pseudomonadati</taxon>
        <taxon>Pseudomonadota</taxon>
        <taxon>Alphaproteobacteria</taxon>
        <taxon>Hyphomicrobiales</taxon>
        <taxon>Brucellaceae</taxon>
        <taxon>Pseudochrobactrum</taxon>
    </lineage>
</organism>
<feature type="transmembrane region" description="Helical" evidence="5">
    <location>
        <begin position="238"/>
        <end position="262"/>
    </location>
</feature>
<evidence type="ECO:0000313" key="7">
    <source>
        <dbReference type="Proteomes" id="UP000531231"/>
    </source>
</evidence>
<evidence type="ECO:0000256" key="5">
    <source>
        <dbReference type="SAM" id="Phobius"/>
    </source>
</evidence>
<feature type="transmembrane region" description="Helical" evidence="5">
    <location>
        <begin position="175"/>
        <end position="196"/>
    </location>
</feature>
<dbReference type="RefSeq" id="WP_246176071.1">
    <property type="nucleotide sequence ID" value="NZ_JACHIL010000002.1"/>
</dbReference>
<protein>
    <submittedName>
        <fullName evidence="6">Anion transporter</fullName>
    </submittedName>
</protein>
<feature type="transmembrane region" description="Helical" evidence="5">
    <location>
        <begin position="87"/>
        <end position="108"/>
    </location>
</feature>
<feature type="transmembrane region" description="Helical" evidence="5">
    <location>
        <begin position="379"/>
        <end position="400"/>
    </location>
</feature>
<feature type="transmembrane region" description="Helical" evidence="5">
    <location>
        <begin position="468"/>
        <end position="488"/>
    </location>
</feature>
<keyword evidence="3 5" id="KW-1133">Transmembrane helix</keyword>
<feature type="transmembrane region" description="Helical" evidence="5">
    <location>
        <begin position="289"/>
        <end position="307"/>
    </location>
</feature>
<feature type="transmembrane region" description="Helical" evidence="5">
    <location>
        <begin position="151"/>
        <end position="169"/>
    </location>
</feature>
<feature type="transmembrane region" description="Helical" evidence="5">
    <location>
        <begin position="344"/>
        <end position="367"/>
    </location>
</feature>
<evidence type="ECO:0000256" key="4">
    <source>
        <dbReference type="ARBA" id="ARBA00023136"/>
    </source>
</evidence>
<evidence type="ECO:0000313" key="6">
    <source>
        <dbReference type="EMBL" id="MBB5090929.1"/>
    </source>
</evidence>
<dbReference type="Proteomes" id="UP000531231">
    <property type="component" value="Unassembled WGS sequence"/>
</dbReference>